<dbReference type="InterPro" id="IPR037026">
    <property type="entry name" value="Vgr_OB-fold_dom_sf"/>
</dbReference>
<dbReference type="Pfam" id="PF04717">
    <property type="entry name" value="Phage_base_V"/>
    <property type="match status" value="1"/>
</dbReference>
<gene>
    <name evidence="5" type="ORF">VQ7734_04179</name>
</gene>
<accession>A0A1M7Z0F3</accession>
<comment type="similarity">
    <text evidence="1">Belongs to the VgrG protein family.</text>
</comment>
<sequence>MSGLGFRLTIDGVEDDTLVVRDFQGTDAISAGADGLGNPVYGYRYHINIASRSAGLTAVQMVDHTALLEVIRDGFVLQRVHGIIRNFSRGDTGHHHSFYSLTLVPSLERLALRRNSRSFQDLTVPEILSILMKEMEINDYIDGIKRTCAKREFCVQYRESDLEFFHRLAAEEGIMYTFIHQADKHILLLTDDPEGFPTRDEPVLYNNLSGGSSDLPYISSLSEHYQSESNKIQMQDYSFKKPGYSFKQTVEAVNINQLETYEYFDHPGRFKDDGNGKAYTQIRLDALRREYHTATGKSDQPRLQAGLHFYVGDHFDPAMNRDWIVVCSSHQGSQPQALEEGSSAGATTYANQFKLITGDKVWRAMPQPKPQVDGPCVATVVGPDGEEIYCDEFGRVKLHFPWDRYSNTDDKSSCWIRVSQGWAGPQYGTVMIPRIGHEVIVSFLNGDPDQPIVTGRTYHASNKAPYALPDNKTKTVLRTETHQGEGYNELSFEDQSGSEQIFIHGQKDADLITENDEIHHVKNDRHLTIENNRWTHIKKDSHLTVEEETREKITGNQSLVIDGDMHIKAGKVWVNETGTEVHIKAGETVVLEAGNELTLKAGGSFVKVDPGGVSLKGAKIGLNSGGSAGSGSGYAGEDAELPAELEYIKGPKSAKGGGGGGADPSGSGGGSAGSGAIEQTNGGGGGGGGAGGGGGGSSSGGAGGGSAAAASGGGGSSSGSSAGGSGSSAASSAAGAASSAAQSGASEAAGSDAAGTDENKKEKEEKAEYVPYGFSG</sequence>
<dbReference type="Pfam" id="PF05954">
    <property type="entry name" value="Phage_GPD"/>
    <property type="match status" value="1"/>
</dbReference>
<feature type="domain" description="Gp5/Type VI secretion system Vgr protein OB-fold" evidence="3">
    <location>
        <begin position="392"/>
        <end position="458"/>
    </location>
</feature>
<evidence type="ECO:0000256" key="2">
    <source>
        <dbReference type="SAM" id="MobiDB-lite"/>
    </source>
</evidence>
<dbReference type="Proteomes" id="UP000184600">
    <property type="component" value="Unassembled WGS sequence"/>
</dbReference>
<feature type="compositionally biased region" description="Gly residues" evidence="2">
    <location>
        <begin position="681"/>
        <end position="726"/>
    </location>
</feature>
<dbReference type="InterPro" id="IPR054030">
    <property type="entry name" value="Gp5_Vgr_C"/>
</dbReference>
<dbReference type="AlphaFoldDB" id="A0A1M7Z0F3"/>
<keyword evidence="6" id="KW-1185">Reference proteome</keyword>
<feature type="region of interest" description="Disordered" evidence="2">
    <location>
        <begin position="649"/>
        <end position="776"/>
    </location>
</feature>
<evidence type="ECO:0000259" key="3">
    <source>
        <dbReference type="Pfam" id="PF04717"/>
    </source>
</evidence>
<dbReference type="NCBIfam" id="TIGR01646">
    <property type="entry name" value="vgr_GE"/>
    <property type="match status" value="1"/>
</dbReference>
<dbReference type="Gene3D" id="3.55.50.10">
    <property type="entry name" value="Baseplate protein-like domains"/>
    <property type="match status" value="1"/>
</dbReference>
<dbReference type="InterPro" id="IPR006531">
    <property type="entry name" value="Gp5/Vgr_OB"/>
</dbReference>
<feature type="compositionally biased region" description="Low complexity" evidence="2">
    <location>
        <begin position="727"/>
        <end position="754"/>
    </location>
</feature>
<feature type="compositionally biased region" description="Gly residues" evidence="2">
    <location>
        <begin position="655"/>
        <end position="673"/>
    </location>
</feature>
<protein>
    <submittedName>
        <fullName evidence="5">Phage-related baseplate assembly protein</fullName>
    </submittedName>
</protein>
<dbReference type="Gene3D" id="2.40.50.230">
    <property type="entry name" value="Gp5 N-terminal domain"/>
    <property type="match status" value="1"/>
</dbReference>
<feature type="compositionally biased region" description="Basic and acidic residues" evidence="2">
    <location>
        <begin position="757"/>
        <end position="768"/>
    </location>
</feature>
<dbReference type="InterPro" id="IPR006533">
    <property type="entry name" value="T6SS_Vgr_RhsGE"/>
</dbReference>
<proteinExistence type="inferred from homology"/>
<dbReference type="SUPFAM" id="SSF69349">
    <property type="entry name" value="Phage fibre proteins"/>
    <property type="match status" value="1"/>
</dbReference>
<dbReference type="NCBIfam" id="TIGR03361">
    <property type="entry name" value="VI_Rhs_Vgr"/>
    <property type="match status" value="1"/>
</dbReference>
<dbReference type="STRING" id="1117707.VQ7734_04179"/>
<dbReference type="SUPFAM" id="SSF69279">
    <property type="entry name" value="Phage tail proteins"/>
    <property type="match status" value="2"/>
</dbReference>
<feature type="domain" description="Gp5/Type VI secretion system Vgr C-terminal trimerisation" evidence="4">
    <location>
        <begin position="476"/>
        <end position="579"/>
    </location>
</feature>
<evidence type="ECO:0000259" key="4">
    <source>
        <dbReference type="Pfam" id="PF22178"/>
    </source>
</evidence>
<dbReference type="Gene3D" id="2.30.110.50">
    <property type="match status" value="1"/>
</dbReference>
<evidence type="ECO:0000313" key="6">
    <source>
        <dbReference type="Proteomes" id="UP000184600"/>
    </source>
</evidence>
<dbReference type="EMBL" id="FRFG01000062">
    <property type="protein sequence ID" value="SHO58407.1"/>
    <property type="molecule type" value="Genomic_DNA"/>
</dbReference>
<reference evidence="6" key="1">
    <citation type="submission" date="2016-12" db="EMBL/GenBank/DDBJ databases">
        <authorList>
            <person name="Rodrigo-Torres L."/>
            <person name="Arahal R.D."/>
            <person name="Lucena T."/>
        </authorList>
    </citation>
    <scope>NUCLEOTIDE SEQUENCE [LARGE SCALE GENOMIC DNA]</scope>
</reference>
<dbReference type="Pfam" id="PF22178">
    <property type="entry name" value="Gp5_trimer_C"/>
    <property type="match status" value="1"/>
</dbReference>
<evidence type="ECO:0000313" key="5">
    <source>
        <dbReference type="EMBL" id="SHO58407.1"/>
    </source>
</evidence>
<name>A0A1M7Z0F3_9VIBR</name>
<dbReference type="InterPro" id="IPR017847">
    <property type="entry name" value="T6SS_RhsGE_Vgr_subset"/>
</dbReference>
<organism evidence="5 6">
    <name type="scientific">Vibrio quintilis</name>
    <dbReference type="NCBI Taxonomy" id="1117707"/>
    <lineage>
        <taxon>Bacteria</taxon>
        <taxon>Pseudomonadati</taxon>
        <taxon>Pseudomonadota</taxon>
        <taxon>Gammaproteobacteria</taxon>
        <taxon>Vibrionales</taxon>
        <taxon>Vibrionaceae</taxon>
        <taxon>Vibrio</taxon>
    </lineage>
</organism>
<dbReference type="Gene3D" id="4.10.220.110">
    <property type="match status" value="1"/>
</dbReference>
<dbReference type="RefSeq" id="WP_073585847.1">
    <property type="nucleotide sequence ID" value="NZ_AP024897.1"/>
</dbReference>
<evidence type="ECO:0000256" key="1">
    <source>
        <dbReference type="ARBA" id="ARBA00005558"/>
    </source>
</evidence>
<dbReference type="SUPFAM" id="SSF69255">
    <property type="entry name" value="gp5 N-terminal domain-like"/>
    <property type="match status" value="1"/>
</dbReference>